<dbReference type="SUPFAM" id="SSF51735">
    <property type="entry name" value="NAD(P)-binding Rossmann-fold domains"/>
    <property type="match status" value="1"/>
</dbReference>
<evidence type="ECO:0000256" key="5">
    <source>
        <dbReference type="ARBA" id="ARBA00011738"/>
    </source>
</evidence>
<evidence type="ECO:0000256" key="16">
    <source>
        <dbReference type="PIRSR" id="PIRSR000148-1"/>
    </source>
</evidence>
<keyword evidence="7 15" id="KW-0028">Amino-acid biosynthesis</keyword>
<sequence>MKNVAVLGATGLVGEEVIKILEQRNFPVKELFLFASGRSEGQTRFFKDNEIEISNDLDPLIKKANIVFGCLDADLSREIIPQFKGKGVVIDNSNAYRMDPEVPLIVPEVNPEKARDHKGIIANPNCSTIQMVVALYPLHKARKIKRIFVATYQSVSGYGRDAITELKYETECMAMQQMVDKYEGSVFAYPIANNVIPQIGSFDELGYTTEEMKMVNETRKIFDDETIQVTAICVRIPVMIGHSEAVSVDFEQPITPDEAKQMLKDAPGIKLFETDDKYPMPLFSVNRDLVFIGRIRKDLVFENGLAMWIVADNIRKGAALNAVQIGELLV</sequence>
<dbReference type="HAMAP" id="MF_02121">
    <property type="entry name" value="ASADH"/>
    <property type="match status" value="1"/>
</dbReference>
<dbReference type="InterPro" id="IPR000534">
    <property type="entry name" value="Semialdehyde_DH_NAD-bd"/>
</dbReference>
<feature type="binding site" evidence="15">
    <location>
        <position position="313"/>
    </location>
    <ligand>
        <name>NADP(+)</name>
        <dbReference type="ChEBI" id="CHEBI:58349"/>
    </ligand>
</feature>
<evidence type="ECO:0000256" key="2">
    <source>
        <dbReference type="ARBA" id="ARBA00005076"/>
    </source>
</evidence>
<dbReference type="PANTHER" id="PTHR46278">
    <property type="entry name" value="DEHYDROGENASE, PUTATIVE-RELATED"/>
    <property type="match status" value="1"/>
</dbReference>
<dbReference type="CDD" id="cd18131">
    <property type="entry name" value="ASADH_C_bac_euk_like"/>
    <property type="match status" value="1"/>
</dbReference>
<proteinExistence type="inferred from homology"/>
<dbReference type="UniPathway" id="UPA00050">
    <property type="reaction ID" value="UER00463"/>
</dbReference>
<keyword evidence="9 15" id="KW-0521">NADP</keyword>
<dbReference type="GO" id="GO:0046983">
    <property type="term" value="F:protein dimerization activity"/>
    <property type="evidence" value="ECO:0007669"/>
    <property type="project" value="InterPro"/>
</dbReference>
<dbReference type="InterPro" id="IPR012080">
    <property type="entry name" value="Asp_semialdehyde_DH"/>
</dbReference>
<feature type="binding site" evidence="15">
    <location>
        <position position="153"/>
    </location>
    <ligand>
        <name>substrate</name>
    </ligand>
</feature>
<dbReference type="InterPro" id="IPR005986">
    <property type="entry name" value="Asp_semialdehyde_DH_beta"/>
</dbReference>
<name>A0A1F4UBF8_UNCW3</name>
<comment type="subunit">
    <text evidence="5 15">Homodimer.</text>
</comment>
<feature type="active site" description="Acyl-thioester intermediate" evidence="15 16">
    <location>
        <position position="126"/>
    </location>
</feature>
<dbReference type="GO" id="GO:0004073">
    <property type="term" value="F:aspartate-semialdehyde dehydrogenase activity"/>
    <property type="evidence" value="ECO:0007669"/>
    <property type="project" value="UniProtKB-UniRule"/>
</dbReference>
<evidence type="ECO:0000256" key="11">
    <source>
        <dbReference type="ARBA" id="ARBA00023002"/>
    </source>
</evidence>
<dbReference type="GO" id="GO:0009097">
    <property type="term" value="P:isoleucine biosynthetic process"/>
    <property type="evidence" value="ECO:0007669"/>
    <property type="project" value="UniProtKB-UniRule"/>
</dbReference>
<evidence type="ECO:0000256" key="7">
    <source>
        <dbReference type="ARBA" id="ARBA00022605"/>
    </source>
</evidence>
<dbReference type="Proteomes" id="UP000177025">
    <property type="component" value="Unassembled WGS sequence"/>
</dbReference>
<dbReference type="NCBIfam" id="TIGR01296">
    <property type="entry name" value="asd_B"/>
    <property type="match status" value="1"/>
</dbReference>
<feature type="binding site" evidence="15">
    <location>
        <position position="235"/>
    </location>
    <ligand>
        <name>substrate</name>
    </ligand>
</feature>
<dbReference type="GO" id="GO:0050661">
    <property type="term" value="F:NADP binding"/>
    <property type="evidence" value="ECO:0007669"/>
    <property type="project" value="UniProtKB-UniRule"/>
</dbReference>
<dbReference type="PIRSF" id="PIRSF000148">
    <property type="entry name" value="ASA_dh"/>
    <property type="match status" value="1"/>
</dbReference>
<evidence type="ECO:0000313" key="19">
    <source>
        <dbReference type="Proteomes" id="UP000177025"/>
    </source>
</evidence>
<dbReference type="EMBL" id="MEUM01000074">
    <property type="protein sequence ID" value="OGC42285.1"/>
    <property type="molecule type" value="Genomic_DNA"/>
</dbReference>
<dbReference type="GO" id="GO:0009089">
    <property type="term" value="P:lysine biosynthetic process via diaminopimelate"/>
    <property type="evidence" value="ECO:0007669"/>
    <property type="project" value="UniProtKB-UniRule"/>
</dbReference>
<evidence type="ECO:0000256" key="10">
    <source>
        <dbReference type="ARBA" id="ARBA00022915"/>
    </source>
</evidence>
<dbReference type="Gene3D" id="3.30.360.10">
    <property type="entry name" value="Dihydrodipicolinate Reductase, domain 2"/>
    <property type="match status" value="1"/>
</dbReference>
<evidence type="ECO:0000256" key="8">
    <source>
        <dbReference type="ARBA" id="ARBA00022697"/>
    </source>
</evidence>
<dbReference type="PANTHER" id="PTHR46278:SF2">
    <property type="entry name" value="ASPARTATE-SEMIALDEHYDE DEHYDROGENASE"/>
    <property type="match status" value="1"/>
</dbReference>
<keyword evidence="13 15" id="KW-0486">Methionine biosynthesis</keyword>
<feature type="binding site" evidence="15">
    <location>
        <begin position="10"/>
        <end position="13"/>
    </location>
    <ligand>
        <name>NADP(+)</name>
        <dbReference type="ChEBI" id="CHEBI:58349"/>
    </ligand>
</feature>
<evidence type="ECO:0000256" key="14">
    <source>
        <dbReference type="ARBA" id="ARBA00047891"/>
    </source>
</evidence>
<comment type="pathway">
    <text evidence="1 15">Amino-acid biosynthesis; L-methionine biosynthesis via de novo pathway; L-homoserine from L-aspartate: step 2/3.</text>
</comment>
<evidence type="ECO:0000313" key="18">
    <source>
        <dbReference type="EMBL" id="OGC42285.1"/>
    </source>
</evidence>
<feature type="binding site" evidence="15">
    <location>
        <begin position="38"/>
        <end position="39"/>
    </location>
    <ligand>
        <name>NADP(+)</name>
        <dbReference type="ChEBI" id="CHEBI:58349"/>
    </ligand>
</feature>
<dbReference type="EC" id="1.2.1.11" evidence="6 15"/>
<dbReference type="InterPro" id="IPR012280">
    <property type="entry name" value="Semialdhyde_DH_dimer_dom"/>
</dbReference>
<comment type="pathway">
    <text evidence="2 15">Amino-acid biosynthesis; L-lysine biosynthesis via DAP pathway; (S)-tetrahydrodipicolinate from L-aspartate: step 2/4.</text>
</comment>
<evidence type="ECO:0000256" key="12">
    <source>
        <dbReference type="ARBA" id="ARBA00023154"/>
    </source>
</evidence>
<dbReference type="Gene3D" id="3.40.50.720">
    <property type="entry name" value="NAD(P)-binding Rossmann-like Domain"/>
    <property type="match status" value="1"/>
</dbReference>
<keyword evidence="11 15" id="KW-0560">Oxidoreductase</keyword>
<keyword evidence="8 15" id="KW-0791">Threonine biosynthesis</keyword>
<keyword evidence="10 15" id="KW-0220">Diaminopimelate biosynthesis</keyword>
<dbReference type="GO" id="GO:0009088">
    <property type="term" value="P:threonine biosynthetic process"/>
    <property type="evidence" value="ECO:0007669"/>
    <property type="project" value="UniProtKB-UniRule"/>
</dbReference>
<dbReference type="GO" id="GO:0051287">
    <property type="term" value="F:NAD binding"/>
    <property type="evidence" value="ECO:0007669"/>
    <property type="project" value="InterPro"/>
</dbReference>
<evidence type="ECO:0000256" key="9">
    <source>
        <dbReference type="ARBA" id="ARBA00022857"/>
    </source>
</evidence>
<feature type="binding site" evidence="15">
    <location>
        <position position="97"/>
    </location>
    <ligand>
        <name>phosphate</name>
        <dbReference type="ChEBI" id="CHEBI:43474"/>
    </ligand>
</feature>
<evidence type="ECO:0000256" key="6">
    <source>
        <dbReference type="ARBA" id="ARBA00013120"/>
    </source>
</evidence>
<dbReference type="UniPathway" id="UPA00034">
    <property type="reaction ID" value="UER00016"/>
</dbReference>
<feature type="binding site" evidence="15">
    <location>
        <begin position="156"/>
        <end position="157"/>
    </location>
    <ligand>
        <name>NADP(+)</name>
        <dbReference type="ChEBI" id="CHEBI:58349"/>
    </ligand>
</feature>
<dbReference type="AlphaFoldDB" id="A0A1F4UBF8"/>
<evidence type="ECO:0000256" key="13">
    <source>
        <dbReference type="ARBA" id="ARBA00023167"/>
    </source>
</evidence>
<dbReference type="Pfam" id="PF02774">
    <property type="entry name" value="Semialdhyde_dhC"/>
    <property type="match status" value="1"/>
</dbReference>
<dbReference type="NCBIfam" id="NF011456">
    <property type="entry name" value="PRK14874.1"/>
    <property type="match status" value="1"/>
</dbReference>
<comment type="caution">
    <text evidence="15">Lacks conserved residue(s) required for the propagation of feature annotation.</text>
</comment>
<dbReference type="CDD" id="cd02316">
    <property type="entry name" value="VcASADH2_like_N"/>
    <property type="match status" value="1"/>
</dbReference>
<dbReference type="SMART" id="SM00859">
    <property type="entry name" value="Semialdhyde_dh"/>
    <property type="match status" value="1"/>
</dbReference>
<dbReference type="GO" id="GO:0071266">
    <property type="term" value="P:'de novo' L-methionine biosynthetic process"/>
    <property type="evidence" value="ECO:0007669"/>
    <property type="project" value="UniProtKB-UniRule"/>
</dbReference>
<dbReference type="SUPFAM" id="SSF55347">
    <property type="entry name" value="Glyceraldehyde-3-phosphate dehydrogenase-like, C-terminal domain"/>
    <property type="match status" value="1"/>
</dbReference>
<comment type="function">
    <text evidence="15">Catalyzes the NADPH-dependent formation of L-aspartate-semialdehyde (L-ASA) by the reductive dephosphorylation of L-aspartyl-4-phosphate.</text>
</comment>
<dbReference type="GO" id="GO:0019877">
    <property type="term" value="P:diaminopimelate biosynthetic process"/>
    <property type="evidence" value="ECO:0007669"/>
    <property type="project" value="UniProtKB-UniRule"/>
</dbReference>
<reference evidence="18 19" key="1">
    <citation type="journal article" date="2016" name="Nat. Commun.">
        <title>Thousands of microbial genomes shed light on interconnected biogeochemical processes in an aquifer system.</title>
        <authorList>
            <person name="Anantharaman K."/>
            <person name="Brown C.T."/>
            <person name="Hug L.A."/>
            <person name="Sharon I."/>
            <person name="Castelle C.J."/>
            <person name="Probst A.J."/>
            <person name="Thomas B.C."/>
            <person name="Singh A."/>
            <person name="Wilkins M.J."/>
            <person name="Karaoz U."/>
            <person name="Brodie E.L."/>
            <person name="Williams K.H."/>
            <person name="Hubbard S.S."/>
            <person name="Banfield J.F."/>
        </authorList>
    </citation>
    <scope>NUCLEOTIDE SEQUENCE [LARGE SCALE GENOMIC DNA]</scope>
</reference>
<comment type="similarity">
    <text evidence="4 15">Belongs to the aspartate-semialdehyde dehydrogenase family.</text>
</comment>
<evidence type="ECO:0000259" key="17">
    <source>
        <dbReference type="SMART" id="SM00859"/>
    </source>
</evidence>
<feature type="active site" description="Proton acceptor" evidence="15 16">
    <location>
        <position position="242"/>
    </location>
</feature>
<evidence type="ECO:0000256" key="15">
    <source>
        <dbReference type="HAMAP-Rule" id="MF_02121"/>
    </source>
</evidence>
<evidence type="ECO:0000256" key="4">
    <source>
        <dbReference type="ARBA" id="ARBA00010584"/>
    </source>
</evidence>
<dbReference type="InterPro" id="IPR036291">
    <property type="entry name" value="NAD(P)-bd_dom_sf"/>
</dbReference>
<evidence type="ECO:0000256" key="1">
    <source>
        <dbReference type="ARBA" id="ARBA00005021"/>
    </source>
</evidence>
<dbReference type="Pfam" id="PF01118">
    <property type="entry name" value="Semialdhyde_dh"/>
    <property type="match status" value="1"/>
</dbReference>
<evidence type="ECO:0000256" key="3">
    <source>
        <dbReference type="ARBA" id="ARBA00005097"/>
    </source>
</evidence>
<comment type="pathway">
    <text evidence="3 15">Amino-acid biosynthesis; L-threonine biosynthesis; L-threonine from L-aspartate: step 2/5.</text>
</comment>
<protein>
    <recommendedName>
        <fullName evidence="6 15">Aspartate-semialdehyde dehydrogenase</fullName>
        <shortName evidence="15">ASA dehydrogenase</shortName>
        <shortName evidence="15">ASADH</shortName>
        <ecNumber evidence="6 15">1.2.1.11</ecNumber>
    </recommendedName>
    <alternativeName>
        <fullName evidence="15">Aspartate-beta-semialdehyde dehydrogenase</fullName>
    </alternativeName>
</protein>
<feature type="domain" description="Semialdehyde dehydrogenase NAD-binding" evidence="17">
    <location>
        <begin position="3"/>
        <end position="117"/>
    </location>
</feature>
<comment type="caution">
    <text evidence="18">The sequence shown here is derived from an EMBL/GenBank/DDBJ whole genome shotgun (WGS) entry which is preliminary data.</text>
</comment>
<dbReference type="UniPathway" id="UPA00051">
    <property type="reaction ID" value="UER00464"/>
</dbReference>
<gene>
    <name evidence="15" type="primary">asd</name>
    <name evidence="18" type="ORF">A2Y85_03020</name>
</gene>
<organism evidence="18 19">
    <name type="scientific">candidate division WOR-3 bacterium RBG_13_43_14</name>
    <dbReference type="NCBI Taxonomy" id="1802590"/>
    <lineage>
        <taxon>Bacteria</taxon>
        <taxon>Bacteria division WOR-3</taxon>
    </lineage>
</organism>
<comment type="catalytic activity">
    <reaction evidence="14 15">
        <text>L-aspartate 4-semialdehyde + phosphate + NADP(+) = 4-phospho-L-aspartate + NADPH + H(+)</text>
        <dbReference type="Rhea" id="RHEA:24284"/>
        <dbReference type="ChEBI" id="CHEBI:15378"/>
        <dbReference type="ChEBI" id="CHEBI:43474"/>
        <dbReference type="ChEBI" id="CHEBI:57535"/>
        <dbReference type="ChEBI" id="CHEBI:57783"/>
        <dbReference type="ChEBI" id="CHEBI:58349"/>
        <dbReference type="ChEBI" id="CHEBI:537519"/>
        <dbReference type="EC" id="1.2.1.11"/>
    </reaction>
</comment>
<keyword evidence="12 15" id="KW-0457">Lysine biosynthesis</keyword>
<accession>A0A1F4UBF8</accession>